<dbReference type="InterPro" id="IPR045304">
    <property type="entry name" value="LbH_SAT"/>
</dbReference>
<dbReference type="InterPro" id="IPR001451">
    <property type="entry name" value="Hexapep"/>
</dbReference>
<dbReference type="InterPro" id="IPR042122">
    <property type="entry name" value="Ser_AcTrfase_N_sf"/>
</dbReference>
<dbReference type="SUPFAM" id="SSF51161">
    <property type="entry name" value="Trimeric LpxA-like enzymes"/>
    <property type="match status" value="1"/>
</dbReference>
<dbReference type="GO" id="GO:0008652">
    <property type="term" value="P:amino acid biosynthetic process"/>
    <property type="evidence" value="ECO:0007669"/>
    <property type="project" value="UniProtKB-KW"/>
</dbReference>
<dbReference type="GO" id="GO:0009001">
    <property type="term" value="F:serine O-acetyltransferase activity"/>
    <property type="evidence" value="ECO:0007669"/>
    <property type="project" value="UniProtKB-EC"/>
</dbReference>
<gene>
    <name evidence="7" type="ORF">D4Q52_02320</name>
</gene>
<evidence type="ECO:0000256" key="6">
    <source>
        <dbReference type="ARBA" id="ARBA00049486"/>
    </source>
</evidence>
<proteinExistence type="inferred from homology"/>
<evidence type="ECO:0000256" key="2">
    <source>
        <dbReference type="ARBA" id="ARBA00013266"/>
    </source>
</evidence>
<dbReference type="InterPro" id="IPR011004">
    <property type="entry name" value="Trimer_LpxA-like_sf"/>
</dbReference>
<dbReference type="EMBL" id="QYYD01000002">
    <property type="protein sequence ID" value="RJF77766.1"/>
    <property type="molecule type" value="Genomic_DNA"/>
</dbReference>
<dbReference type="Gene3D" id="2.160.10.10">
    <property type="entry name" value="Hexapeptide repeat proteins"/>
    <property type="match status" value="1"/>
</dbReference>
<organism evidence="7 8">
    <name type="scientific">Rhodopseudomonas palustris</name>
    <dbReference type="NCBI Taxonomy" id="1076"/>
    <lineage>
        <taxon>Bacteria</taxon>
        <taxon>Pseudomonadati</taxon>
        <taxon>Pseudomonadota</taxon>
        <taxon>Alphaproteobacteria</taxon>
        <taxon>Hyphomicrobiales</taxon>
        <taxon>Nitrobacteraceae</taxon>
        <taxon>Rhodopseudomonas</taxon>
    </lineage>
</organism>
<comment type="caution">
    <text evidence="7">The sequence shown here is derived from an EMBL/GenBank/DDBJ whole genome shotgun (WGS) entry which is preliminary data.</text>
</comment>
<dbReference type="AlphaFoldDB" id="A0A418VNI8"/>
<comment type="catalytic activity">
    <reaction evidence="6">
        <text>L-serine + acetyl-CoA = O-acetyl-L-serine + CoA</text>
        <dbReference type="Rhea" id="RHEA:24560"/>
        <dbReference type="ChEBI" id="CHEBI:33384"/>
        <dbReference type="ChEBI" id="CHEBI:57287"/>
        <dbReference type="ChEBI" id="CHEBI:57288"/>
        <dbReference type="ChEBI" id="CHEBI:58340"/>
        <dbReference type="EC" id="2.3.1.30"/>
    </reaction>
</comment>
<evidence type="ECO:0000313" key="7">
    <source>
        <dbReference type="EMBL" id="RJF77766.1"/>
    </source>
</evidence>
<accession>A0A418VNI8</accession>
<evidence type="ECO:0000256" key="3">
    <source>
        <dbReference type="ARBA" id="ARBA00022605"/>
    </source>
</evidence>
<name>A0A418VNI8_RHOPL</name>
<evidence type="ECO:0000313" key="8">
    <source>
        <dbReference type="Proteomes" id="UP000285523"/>
    </source>
</evidence>
<dbReference type="OrthoDB" id="9801456at2"/>
<sequence>MRSIMRDHLLKVANDIAEKEVGLVVGPSAFAALADDPSLHKDALRLIVEDGIAYESKDPASRGRLNVIMTSRPSFKCIMFHRIAHALFPRWRELAEKLSSAAFLETGIDIHPAAHIGPRFVLDHGWGTVIGETTIIGQDCYLLGCAILGARGIANNASGKRHPTLGDRVEVGGHARILGNVTIGDDCFIAPYSTVTQDIPANSKVVIINQLQICQHKTDHLHARDKSAEPLVVRGIVRYGNMLVLQTNGAAKPSLSVVTEDDEVLASLPIHQIGRDGGLLVWSADAHELDAVLRRVPRAHLLLEDGGKRALVLDVHRLQRPEPISADLANAPLSPTNQHEADWTRDAAWSSARWWQEAKSGGDSQRVD</sequence>
<dbReference type="CDD" id="cd03354">
    <property type="entry name" value="LbH_SAT"/>
    <property type="match status" value="1"/>
</dbReference>
<keyword evidence="3" id="KW-0028">Amino-acid biosynthesis</keyword>
<evidence type="ECO:0000256" key="4">
    <source>
        <dbReference type="ARBA" id="ARBA00022679"/>
    </source>
</evidence>
<reference evidence="7 8" key="1">
    <citation type="submission" date="2018-09" db="EMBL/GenBank/DDBJ databases">
        <title>Draft genome sequence of Rhodopseudomonas palustris 2.1.18.</title>
        <authorList>
            <person name="Robertson S.L."/>
            <person name="Meyer T.E."/>
            <person name="Kyndt J.A."/>
        </authorList>
    </citation>
    <scope>NUCLEOTIDE SEQUENCE [LARGE SCALE GENOMIC DNA]</scope>
    <source>
        <strain evidence="7 8">2.1.18</strain>
    </source>
</reference>
<keyword evidence="5" id="KW-0012">Acyltransferase</keyword>
<dbReference type="Pfam" id="PF00132">
    <property type="entry name" value="Hexapep"/>
    <property type="match status" value="1"/>
</dbReference>
<evidence type="ECO:0000256" key="1">
    <source>
        <dbReference type="ARBA" id="ARBA00007274"/>
    </source>
</evidence>
<dbReference type="PANTHER" id="PTHR42811">
    <property type="entry name" value="SERINE ACETYLTRANSFERASE"/>
    <property type="match status" value="1"/>
</dbReference>
<dbReference type="Proteomes" id="UP000285523">
    <property type="component" value="Unassembled WGS sequence"/>
</dbReference>
<dbReference type="Gene3D" id="1.10.3130.10">
    <property type="entry name" value="serine acetyltransferase, domain 1"/>
    <property type="match status" value="1"/>
</dbReference>
<keyword evidence="4 7" id="KW-0808">Transferase</keyword>
<dbReference type="EC" id="2.3.1.30" evidence="2"/>
<protein>
    <recommendedName>
        <fullName evidence="2">serine O-acetyltransferase</fullName>
        <ecNumber evidence="2">2.3.1.30</ecNumber>
    </recommendedName>
</protein>
<evidence type="ECO:0000256" key="5">
    <source>
        <dbReference type="ARBA" id="ARBA00023315"/>
    </source>
</evidence>
<comment type="similarity">
    <text evidence="1">Belongs to the transferase hexapeptide repeat family.</text>
</comment>